<evidence type="ECO:0000256" key="6">
    <source>
        <dbReference type="ARBA" id="ARBA00022553"/>
    </source>
</evidence>
<comment type="caution">
    <text evidence="16">The sequence shown here is derived from an EMBL/GenBank/DDBJ whole genome shotgun (WGS) entry which is preliminary data.</text>
</comment>
<dbReference type="SUPFAM" id="SSF47384">
    <property type="entry name" value="Homodimeric domain of signal transducing histidine kinase"/>
    <property type="match status" value="1"/>
</dbReference>
<dbReference type="SUPFAM" id="SSF55874">
    <property type="entry name" value="ATPase domain of HSP90 chaperone/DNA topoisomerase II/histidine kinase"/>
    <property type="match status" value="1"/>
</dbReference>
<dbReference type="PANTHER" id="PTHR45528:SF8">
    <property type="entry name" value="HISTIDINE KINASE"/>
    <property type="match status" value="1"/>
</dbReference>
<dbReference type="GO" id="GO:0005886">
    <property type="term" value="C:plasma membrane"/>
    <property type="evidence" value="ECO:0007669"/>
    <property type="project" value="UniProtKB-SubCell"/>
</dbReference>
<evidence type="ECO:0000256" key="10">
    <source>
        <dbReference type="ARBA" id="ARBA00022777"/>
    </source>
</evidence>
<dbReference type="InterPro" id="IPR036890">
    <property type="entry name" value="HATPase_C_sf"/>
</dbReference>
<dbReference type="CDD" id="cd00082">
    <property type="entry name" value="HisKA"/>
    <property type="match status" value="1"/>
</dbReference>
<evidence type="ECO:0000256" key="8">
    <source>
        <dbReference type="ARBA" id="ARBA00022692"/>
    </source>
</evidence>
<dbReference type="SMART" id="SM00387">
    <property type="entry name" value="HATPase_c"/>
    <property type="match status" value="1"/>
</dbReference>
<keyword evidence="9" id="KW-0547">Nucleotide-binding</keyword>
<dbReference type="InterPro" id="IPR003661">
    <property type="entry name" value="HisK_dim/P_dom"/>
</dbReference>
<dbReference type="SMART" id="SM00388">
    <property type="entry name" value="HisKA"/>
    <property type="match status" value="1"/>
</dbReference>
<keyword evidence="8" id="KW-0812">Transmembrane</keyword>
<evidence type="ECO:0000256" key="14">
    <source>
        <dbReference type="ARBA" id="ARBA00023136"/>
    </source>
</evidence>
<feature type="domain" description="Histidine kinase" evidence="15">
    <location>
        <begin position="88"/>
        <end position="284"/>
    </location>
</feature>
<evidence type="ECO:0000259" key="15">
    <source>
        <dbReference type="PROSITE" id="PS50109"/>
    </source>
</evidence>
<keyword evidence="11" id="KW-0067">ATP-binding</keyword>
<proteinExistence type="predicted"/>
<comment type="catalytic activity">
    <reaction evidence="1">
        <text>ATP + protein L-histidine = ADP + protein N-phospho-L-histidine.</text>
        <dbReference type="EC" id="2.7.13.3"/>
    </reaction>
</comment>
<reference evidence="16 17" key="1">
    <citation type="submission" date="2019-04" db="EMBL/GenBank/DDBJ databases">
        <title>Genome sequencing of Clostridium botulinum Groups I-IV and Clostridium butyricum.</title>
        <authorList>
            <person name="Brunt J."/>
            <person name="Van Vliet A.H.M."/>
            <person name="Stringer S.C."/>
            <person name="Carter A.T."/>
            <person name="Peck M.W."/>
        </authorList>
    </citation>
    <scope>NUCLEOTIDE SEQUENCE [LARGE SCALE GENOMIC DNA]</scope>
    <source>
        <strain evidence="16 17">IFR 18/094</strain>
    </source>
</reference>
<evidence type="ECO:0000256" key="1">
    <source>
        <dbReference type="ARBA" id="ARBA00000085"/>
    </source>
</evidence>
<evidence type="ECO:0000313" key="17">
    <source>
        <dbReference type="Proteomes" id="UP000473885"/>
    </source>
</evidence>
<accession>A0A6M0RBH5</accession>
<dbReference type="Pfam" id="PF02518">
    <property type="entry name" value="HATPase_c"/>
    <property type="match status" value="1"/>
</dbReference>
<dbReference type="InterPro" id="IPR036097">
    <property type="entry name" value="HisK_dim/P_sf"/>
</dbReference>
<evidence type="ECO:0000256" key="5">
    <source>
        <dbReference type="ARBA" id="ARBA00022475"/>
    </source>
</evidence>
<evidence type="ECO:0000313" key="16">
    <source>
        <dbReference type="EMBL" id="NEZ46538.1"/>
    </source>
</evidence>
<keyword evidence="14" id="KW-0472">Membrane</keyword>
<dbReference type="GO" id="GO:0000155">
    <property type="term" value="F:phosphorelay sensor kinase activity"/>
    <property type="evidence" value="ECO:0007669"/>
    <property type="project" value="InterPro"/>
</dbReference>
<evidence type="ECO:0000256" key="7">
    <source>
        <dbReference type="ARBA" id="ARBA00022679"/>
    </source>
</evidence>
<sequence>MIWIICILLMIIIVLLINNYSIKREIRNITIQLKDYNDLKSYKKIDVCLLNKDIENLAYHINNKIEMDIKGEIEQRHKEEELKSLIANISHDLRTPLTSIIGYIQMIKSKKISEEKQKEYLDIAEARAKSLQNLLSDFFQLSVIESLEYELEISYINLNRILCEVITSMYYDFTEKNITPDIRLPKENIIVLGNDKAIQRVIENLVGNIIKHSKGDVCINLEIDKNEAVLTTINTAKDLTNNDVNYIFNRFYKKDKSRNCNGNSTGLGLAIAKDLIEKMSGSISAKIYNKSLYIFCRWKIKT</sequence>
<keyword evidence="13" id="KW-0902">Two-component regulatory system</keyword>
<evidence type="ECO:0000256" key="2">
    <source>
        <dbReference type="ARBA" id="ARBA00004141"/>
    </source>
</evidence>
<name>A0A6M0RBH5_9CLOT</name>
<dbReference type="InterPro" id="IPR004358">
    <property type="entry name" value="Sig_transdc_His_kin-like_C"/>
</dbReference>
<dbReference type="FunFam" id="1.10.287.130:FF:000008">
    <property type="entry name" value="Two-component sensor histidine kinase"/>
    <property type="match status" value="1"/>
</dbReference>
<keyword evidence="10 16" id="KW-0418">Kinase</keyword>
<dbReference type="PROSITE" id="PS50109">
    <property type="entry name" value="HIS_KIN"/>
    <property type="match status" value="1"/>
</dbReference>
<keyword evidence="12" id="KW-1133">Transmembrane helix</keyword>
<dbReference type="InterPro" id="IPR005467">
    <property type="entry name" value="His_kinase_dom"/>
</dbReference>
<dbReference type="Pfam" id="PF00512">
    <property type="entry name" value="HisKA"/>
    <property type="match status" value="1"/>
</dbReference>
<keyword evidence="5" id="KW-1003">Cell membrane</keyword>
<keyword evidence="7" id="KW-0808">Transferase</keyword>
<dbReference type="EC" id="2.7.13.3" evidence="4"/>
<protein>
    <recommendedName>
        <fullName evidence="4">histidine kinase</fullName>
        <ecNumber evidence="4">2.7.13.3</ecNumber>
    </recommendedName>
</protein>
<dbReference type="EMBL" id="SXDP01000002">
    <property type="protein sequence ID" value="NEZ46538.1"/>
    <property type="molecule type" value="Genomic_DNA"/>
</dbReference>
<evidence type="ECO:0000256" key="13">
    <source>
        <dbReference type="ARBA" id="ARBA00023012"/>
    </source>
</evidence>
<dbReference type="InterPro" id="IPR003594">
    <property type="entry name" value="HATPase_dom"/>
</dbReference>
<organism evidence="16 17">
    <name type="scientific">Clostridium niameyense</name>
    <dbReference type="NCBI Taxonomy" id="1622073"/>
    <lineage>
        <taxon>Bacteria</taxon>
        <taxon>Bacillati</taxon>
        <taxon>Bacillota</taxon>
        <taxon>Clostridia</taxon>
        <taxon>Eubacteriales</taxon>
        <taxon>Clostridiaceae</taxon>
        <taxon>Clostridium</taxon>
    </lineage>
</organism>
<dbReference type="InterPro" id="IPR050398">
    <property type="entry name" value="HssS/ArlS-like"/>
</dbReference>
<dbReference type="Gene3D" id="3.30.565.10">
    <property type="entry name" value="Histidine kinase-like ATPase, C-terminal domain"/>
    <property type="match status" value="1"/>
</dbReference>
<evidence type="ECO:0000256" key="9">
    <source>
        <dbReference type="ARBA" id="ARBA00022741"/>
    </source>
</evidence>
<keyword evidence="6" id="KW-0597">Phosphoprotein</keyword>
<comment type="subcellular location">
    <subcellularLocation>
        <location evidence="3">Cell membrane</location>
    </subcellularLocation>
    <subcellularLocation>
        <location evidence="2">Membrane</location>
        <topology evidence="2">Multi-pass membrane protein</topology>
    </subcellularLocation>
</comment>
<dbReference type="AlphaFoldDB" id="A0A6M0RBH5"/>
<gene>
    <name evidence="16" type="ORF">FDF74_04825</name>
</gene>
<evidence type="ECO:0000256" key="3">
    <source>
        <dbReference type="ARBA" id="ARBA00004236"/>
    </source>
</evidence>
<evidence type="ECO:0000256" key="12">
    <source>
        <dbReference type="ARBA" id="ARBA00022989"/>
    </source>
</evidence>
<evidence type="ECO:0000256" key="4">
    <source>
        <dbReference type="ARBA" id="ARBA00012438"/>
    </source>
</evidence>
<dbReference type="PANTHER" id="PTHR45528">
    <property type="entry name" value="SENSOR HISTIDINE KINASE CPXA"/>
    <property type="match status" value="1"/>
</dbReference>
<dbReference type="PRINTS" id="PR00344">
    <property type="entry name" value="BCTRLSENSOR"/>
</dbReference>
<dbReference type="Proteomes" id="UP000473885">
    <property type="component" value="Unassembled WGS sequence"/>
</dbReference>
<dbReference type="GO" id="GO:0005524">
    <property type="term" value="F:ATP binding"/>
    <property type="evidence" value="ECO:0007669"/>
    <property type="project" value="UniProtKB-KW"/>
</dbReference>
<keyword evidence="17" id="KW-1185">Reference proteome</keyword>
<dbReference type="Gene3D" id="1.10.287.130">
    <property type="match status" value="1"/>
</dbReference>
<evidence type="ECO:0000256" key="11">
    <source>
        <dbReference type="ARBA" id="ARBA00022840"/>
    </source>
</evidence>